<dbReference type="GeneID" id="71982107"/>
<accession>A0A9Q8L7R1</accession>
<dbReference type="RefSeq" id="XP_047756774.1">
    <property type="nucleotide sequence ID" value="XM_047901377.1"/>
</dbReference>
<protein>
    <submittedName>
        <fullName evidence="1">Uncharacterized protein</fullName>
    </submittedName>
</protein>
<evidence type="ECO:0000313" key="2">
    <source>
        <dbReference type="Proteomes" id="UP000756132"/>
    </source>
</evidence>
<name>A0A9Q8L7R1_PASFU</name>
<sequence>MPTLPCLSGSTTPEGCLAWNEVSLDLPDVCNTNEVNRKPLVVFLEGTQPTDHDRTVLSQTFNIPIAFWSRLCQDASSFFWAGDDDTGSYTTAFRFLIKHNSNIAARRDMLPAYRWQKLGFVTFHTSRQSSVVLCFDLAGDARAHVREKLVESKITTSDLHSFSIHTAILGYVVEQLDQAVWSWRDAVRAIEKARSNGQHSAFGDFNHMHEVARHLIHNSEMLTNALSVVDSRRRV</sequence>
<keyword evidence="2" id="KW-1185">Reference proteome</keyword>
<reference evidence="1" key="2">
    <citation type="journal article" date="2022" name="Microb. Genom.">
        <title>A chromosome-scale genome assembly of the tomato pathogen Cladosporium fulvum reveals a compartmentalized genome architecture and the presence of a dispensable chromosome.</title>
        <authorList>
            <person name="Zaccaron A.Z."/>
            <person name="Chen L.H."/>
            <person name="Samaras A."/>
            <person name="Stergiopoulos I."/>
        </authorList>
    </citation>
    <scope>NUCLEOTIDE SEQUENCE</scope>
    <source>
        <strain evidence="1">Race5_Kim</strain>
    </source>
</reference>
<dbReference type="EMBL" id="CP090163">
    <property type="protein sequence ID" value="UJO12408.1"/>
    <property type="molecule type" value="Genomic_DNA"/>
</dbReference>
<dbReference type="KEGG" id="ffu:CLAFUR5_02229"/>
<evidence type="ECO:0000313" key="1">
    <source>
        <dbReference type="EMBL" id="UJO12408.1"/>
    </source>
</evidence>
<proteinExistence type="predicted"/>
<organism evidence="1 2">
    <name type="scientific">Passalora fulva</name>
    <name type="common">Tomato leaf mold</name>
    <name type="synonym">Cladosporium fulvum</name>
    <dbReference type="NCBI Taxonomy" id="5499"/>
    <lineage>
        <taxon>Eukaryota</taxon>
        <taxon>Fungi</taxon>
        <taxon>Dikarya</taxon>
        <taxon>Ascomycota</taxon>
        <taxon>Pezizomycotina</taxon>
        <taxon>Dothideomycetes</taxon>
        <taxon>Dothideomycetidae</taxon>
        <taxon>Mycosphaerellales</taxon>
        <taxon>Mycosphaerellaceae</taxon>
        <taxon>Fulvia</taxon>
    </lineage>
</organism>
<dbReference type="Proteomes" id="UP000756132">
    <property type="component" value="Chromosome 1"/>
</dbReference>
<reference evidence="1" key="1">
    <citation type="submission" date="2021-12" db="EMBL/GenBank/DDBJ databases">
        <authorList>
            <person name="Zaccaron A."/>
            <person name="Stergiopoulos I."/>
        </authorList>
    </citation>
    <scope>NUCLEOTIDE SEQUENCE</scope>
    <source>
        <strain evidence="1">Race5_Kim</strain>
    </source>
</reference>
<gene>
    <name evidence="1" type="ORF">CLAFUR5_02229</name>
</gene>
<dbReference type="AlphaFoldDB" id="A0A9Q8L7R1"/>
<dbReference type="OrthoDB" id="2830640at2759"/>